<dbReference type="AlphaFoldDB" id="A0A139I7V2"/>
<proteinExistence type="predicted"/>
<feature type="region of interest" description="Disordered" evidence="1">
    <location>
        <begin position="58"/>
        <end position="99"/>
    </location>
</feature>
<dbReference type="OrthoDB" id="10441391at2759"/>
<reference evidence="2 3" key="1">
    <citation type="submission" date="2015-07" db="EMBL/GenBank/DDBJ databases">
        <title>Comparative genomics of the Sigatoka disease complex on banana suggests a link between parallel evolutionary changes in Pseudocercospora fijiensis and Pseudocercospora eumusae and increased virulence on the banana host.</title>
        <authorList>
            <person name="Chang T.-C."/>
            <person name="Salvucci A."/>
            <person name="Crous P.W."/>
            <person name="Stergiopoulos I."/>
        </authorList>
    </citation>
    <scope>NUCLEOTIDE SEQUENCE [LARGE SCALE GENOMIC DNA]</scope>
    <source>
        <strain evidence="2 3">CBS 116634</strain>
    </source>
</reference>
<organism evidence="2 3">
    <name type="scientific">Pseudocercospora musae</name>
    <dbReference type="NCBI Taxonomy" id="113226"/>
    <lineage>
        <taxon>Eukaryota</taxon>
        <taxon>Fungi</taxon>
        <taxon>Dikarya</taxon>
        <taxon>Ascomycota</taxon>
        <taxon>Pezizomycotina</taxon>
        <taxon>Dothideomycetes</taxon>
        <taxon>Dothideomycetidae</taxon>
        <taxon>Mycosphaerellales</taxon>
        <taxon>Mycosphaerellaceae</taxon>
        <taxon>Pseudocercospora</taxon>
    </lineage>
</organism>
<dbReference type="Proteomes" id="UP000073492">
    <property type="component" value="Unassembled WGS sequence"/>
</dbReference>
<comment type="caution">
    <text evidence="2">The sequence shown here is derived from an EMBL/GenBank/DDBJ whole genome shotgun (WGS) entry which is preliminary data.</text>
</comment>
<feature type="compositionally biased region" description="Low complexity" evidence="1">
    <location>
        <begin position="73"/>
        <end position="94"/>
    </location>
</feature>
<protein>
    <submittedName>
        <fullName evidence="2">Uncharacterized protein</fullName>
    </submittedName>
</protein>
<evidence type="ECO:0000256" key="1">
    <source>
        <dbReference type="SAM" id="MobiDB-lite"/>
    </source>
</evidence>
<feature type="compositionally biased region" description="Polar residues" evidence="1">
    <location>
        <begin position="1"/>
        <end position="25"/>
    </location>
</feature>
<sequence>MSMSRSELPSELAYQQNMSQAQQPRSLRRVSAMEDLHVAFKQARQDAARRTRQLYWRGSGVRHSQARSEERWTSTSSTSSATISTVSDATDSTSNAGPWVPVPPFHHITSYADLTGAPRPDADVLEQISPEPWLTAGYPNLQLVTSAAHQAQRRRHRGAGATGPSQSIESDIDHFCEAVHGHANGRRKQIADRNILR</sequence>
<gene>
    <name evidence="2" type="ORF">AC579_2973</name>
</gene>
<evidence type="ECO:0000313" key="3">
    <source>
        <dbReference type="Proteomes" id="UP000073492"/>
    </source>
</evidence>
<evidence type="ECO:0000313" key="2">
    <source>
        <dbReference type="EMBL" id="KXT10788.1"/>
    </source>
</evidence>
<feature type="region of interest" description="Disordered" evidence="1">
    <location>
        <begin position="1"/>
        <end position="29"/>
    </location>
</feature>
<name>A0A139I7V2_9PEZI</name>
<dbReference type="EMBL" id="LFZO01000238">
    <property type="protein sequence ID" value="KXT10788.1"/>
    <property type="molecule type" value="Genomic_DNA"/>
</dbReference>
<accession>A0A139I7V2</accession>
<keyword evidence="3" id="KW-1185">Reference proteome</keyword>